<feature type="transmembrane region" description="Helical" evidence="9">
    <location>
        <begin position="266"/>
        <end position="286"/>
    </location>
</feature>
<evidence type="ECO:0000256" key="1">
    <source>
        <dbReference type="ARBA" id="ARBA00004651"/>
    </source>
</evidence>
<feature type="transmembrane region" description="Helical" evidence="9">
    <location>
        <begin position="194"/>
        <end position="213"/>
    </location>
</feature>
<feature type="transmembrane region" description="Helical" evidence="9">
    <location>
        <begin position="471"/>
        <end position="495"/>
    </location>
</feature>
<feature type="transmembrane region" description="Helical" evidence="9">
    <location>
        <begin position="53"/>
        <end position="73"/>
    </location>
</feature>
<keyword evidence="11" id="KW-1185">Reference proteome</keyword>
<evidence type="ECO:0000256" key="3">
    <source>
        <dbReference type="ARBA" id="ARBA00022448"/>
    </source>
</evidence>
<evidence type="ECO:0000256" key="9">
    <source>
        <dbReference type="SAM" id="Phobius"/>
    </source>
</evidence>
<sequence>MSTQRERHAPSVDRPVLLVSAGVVTLFVLWGVLSPESLSELSGDALARVTGALDWAFVLASGGFLVLAVWLAASRYGHVRLGGPDARPEFRTASWIAMMFSAGMGIGLMFWGVSEPVSHLLAPPPGGGEPGTRETALDAMEWSYFHWAAHPWAMYAVVGLALAYFGYRRGGKPLISETFRPLIGDRVDGTAGRAIEVLAIVATLFGSATSLGLGALQITSGLDYVWGVDPSDALAVAVIGVLTLAFLASALSGVHRGIQWLSSTNMVLALLLVVFVLAVGPTVAILDTFTSSVGGYLTALPGMATTTGANADPAWLGSWTIFYWAWWISWTPFVGAFIARISRGRTVREFVLGVILAPSLVSFVWFSVLGGTALDLSLDGVTAIGDAVGESPEAGLFATLQQLPWFTATSVLVVVLVALFFVSGADAAAVVLAMMSSRGSVEPARPVVALWGVLTGLVAGVLLLAGGLGAVQTMCIVAAFPFMLVMVGTCVSLVLELRRRHRPEPPDGPGRPAARTLDLTAAEDGARRRGADPVAP</sequence>
<feature type="transmembrane region" description="Helical" evidence="9">
    <location>
        <begin position="147"/>
        <end position="167"/>
    </location>
</feature>
<evidence type="ECO:0000256" key="7">
    <source>
        <dbReference type="ARBA" id="ARBA00023136"/>
    </source>
</evidence>
<organism evidence="10 11">
    <name type="scientific">Vallicoccus soli</name>
    <dbReference type="NCBI Taxonomy" id="2339232"/>
    <lineage>
        <taxon>Bacteria</taxon>
        <taxon>Bacillati</taxon>
        <taxon>Actinomycetota</taxon>
        <taxon>Actinomycetes</taxon>
        <taxon>Motilibacterales</taxon>
        <taxon>Vallicoccaceae</taxon>
        <taxon>Vallicoccus</taxon>
    </lineage>
</organism>
<accession>A0A3A3Z5Q2</accession>
<feature type="transmembrane region" description="Helical" evidence="9">
    <location>
        <begin position="350"/>
        <end position="368"/>
    </location>
</feature>
<feature type="transmembrane region" description="Helical" evidence="9">
    <location>
        <begin position="93"/>
        <end position="113"/>
    </location>
</feature>
<feature type="compositionally biased region" description="Basic and acidic residues" evidence="8">
    <location>
        <begin position="524"/>
        <end position="536"/>
    </location>
</feature>
<evidence type="ECO:0000313" key="10">
    <source>
        <dbReference type="EMBL" id="RJK98298.1"/>
    </source>
</evidence>
<comment type="caution">
    <text evidence="10">The sequence shown here is derived from an EMBL/GenBank/DDBJ whole genome shotgun (WGS) entry which is preliminary data.</text>
</comment>
<dbReference type="OrthoDB" id="9775735at2"/>
<feature type="transmembrane region" description="Helical" evidence="9">
    <location>
        <begin position="12"/>
        <end position="33"/>
    </location>
</feature>
<keyword evidence="7 9" id="KW-0472">Membrane</keyword>
<reference evidence="10 11" key="1">
    <citation type="submission" date="2018-09" db="EMBL/GenBank/DDBJ databases">
        <title>YIM 75000 draft genome.</title>
        <authorList>
            <person name="Tang S."/>
            <person name="Feng Y."/>
        </authorList>
    </citation>
    <scope>NUCLEOTIDE SEQUENCE [LARGE SCALE GENOMIC DNA]</scope>
    <source>
        <strain evidence="10 11">YIM 75000</strain>
    </source>
</reference>
<proteinExistence type="inferred from homology"/>
<dbReference type="GO" id="GO:0022857">
    <property type="term" value="F:transmembrane transporter activity"/>
    <property type="evidence" value="ECO:0007669"/>
    <property type="project" value="InterPro"/>
</dbReference>
<dbReference type="InterPro" id="IPR018093">
    <property type="entry name" value="BCCT_CS"/>
</dbReference>
<keyword evidence="5 9" id="KW-0812">Transmembrane</keyword>
<dbReference type="PROSITE" id="PS01303">
    <property type="entry name" value="BCCT"/>
    <property type="match status" value="1"/>
</dbReference>
<dbReference type="NCBIfam" id="TIGR00842">
    <property type="entry name" value="bcct"/>
    <property type="match status" value="1"/>
</dbReference>
<feature type="transmembrane region" description="Helical" evidence="9">
    <location>
        <begin position="321"/>
        <end position="338"/>
    </location>
</feature>
<comment type="subcellular location">
    <subcellularLocation>
        <location evidence="1">Cell membrane</location>
        <topology evidence="1">Multi-pass membrane protein</topology>
    </subcellularLocation>
</comment>
<dbReference type="RefSeq" id="WP_119949223.1">
    <property type="nucleotide sequence ID" value="NZ_QZEZ01000001.1"/>
</dbReference>
<feature type="transmembrane region" description="Helical" evidence="9">
    <location>
        <begin position="447"/>
        <end position="465"/>
    </location>
</feature>
<dbReference type="InterPro" id="IPR000060">
    <property type="entry name" value="BCCT_transptr"/>
</dbReference>
<keyword evidence="3" id="KW-0813">Transport</keyword>
<evidence type="ECO:0000256" key="8">
    <source>
        <dbReference type="SAM" id="MobiDB-lite"/>
    </source>
</evidence>
<feature type="transmembrane region" description="Helical" evidence="9">
    <location>
        <begin position="233"/>
        <end position="254"/>
    </location>
</feature>
<protein>
    <submittedName>
        <fullName evidence="10">BCCT family transporter</fullName>
    </submittedName>
</protein>
<gene>
    <name evidence="10" type="ORF">D5H78_00200</name>
</gene>
<dbReference type="AlphaFoldDB" id="A0A3A3Z5Q2"/>
<dbReference type="Proteomes" id="UP000265614">
    <property type="component" value="Unassembled WGS sequence"/>
</dbReference>
<dbReference type="GO" id="GO:0005886">
    <property type="term" value="C:plasma membrane"/>
    <property type="evidence" value="ECO:0007669"/>
    <property type="project" value="UniProtKB-SubCell"/>
</dbReference>
<keyword evidence="6 9" id="KW-1133">Transmembrane helix</keyword>
<dbReference type="PANTHER" id="PTHR30047">
    <property type="entry name" value="HIGH-AFFINITY CHOLINE TRANSPORT PROTEIN-RELATED"/>
    <property type="match status" value="1"/>
</dbReference>
<dbReference type="Pfam" id="PF02028">
    <property type="entry name" value="BCCT"/>
    <property type="match status" value="1"/>
</dbReference>
<evidence type="ECO:0000256" key="5">
    <source>
        <dbReference type="ARBA" id="ARBA00022692"/>
    </source>
</evidence>
<evidence type="ECO:0000256" key="4">
    <source>
        <dbReference type="ARBA" id="ARBA00022475"/>
    </source>
</evidence>
<feature type="transmembrane region" description="Helical" evidence="9">
    <location>
        <begin position="405"/>
        <end position="435"/>
    </location>
</feature>
<evidence type="ECO:0000256" key="2">
    <source>
        <dbReference type="ARBA" id="ARBA00005658"/>
    </source>
</evidence>
<name>A0A3A3Z5Q2_9ACTN</name>
<dbReference type="EMBL" id="QZEZ01000001">
    <property type="protein sequence ID" value="RJK98298.1"/>
    <property type="molecule type" value="Genomic_DNA"/>
</dbReference>
<dbReference type="PANTHER" id="PTHR30047:SF7">
    <property type="entry name" value="HIGH-AFFINITY CHOLINE TRANSPORT PROTEIN"/>
    <property type="match status" value="1"/>
</dbReference>
<evidence type="ECO:0000313" key="11">
    <source>
        <dbReference type="Proteomes" id="UP000265614"/>
    </source>
</evidence>
<comment type="similarity">
    <text evidence="2">Belongs to the BCCT transporter (TC 2.A.15) family.</text>
</comment>
<feature type="region of interest" description="Disordered" evidence="8">
    <location>
        <begin position="501"/>
        <end position="536"/>
    </location>
</feature>
<keyword evidence="4" id="KW-1003">Cell membrane</keyword>
<evidence type="ECO:0000256" key="6">
    <source>
        <dbReference type="ARBA" id="ARBA00022989"/>
    </source>
</evidence>